<dbReference type="Gene3D" id="3.40.190.10">
    <property type="entry name" value="Periplasmic binding protein-like II"/>
    <property type="match status" value="1"/>
</dbReference>
<keyword evidence="1" id="KW-0028">Amino-acid biosynthesis</keyword>
<evidence type="ECO:0000313" key="8">
    <source>
        <dbReference type="Proteomes" id="UP001151760"/>
    </source>
</evidence>
<evidence type="ECO:0000259" key="6">
    <source>
        <dbReference type="PROSITE" id="PS51171"/>
    </source>
</evidence>
<reference evidence="7" key="1">
    <citation type="journal article" date="2022" name="Int. J. Mol. Sci.">
        <title>Draft Genome of Tanacetum Coccineum: Genomic Comparison of Closely Related Tanacetum-Family Plants.</title>
        <authorList>
            <person name="Yamashiro T."/>
            <person name="Shiraishi A."/>
            <person name="Nakayama K."/>
            <person name="Satake H."/>
        </authorList>
    </citation>
    <scope>NUCLEOTIDE SEQUENCE</scope>
</reference>
<evidence type="ECO:0000256" key="5">
    <source>
        <dbReference type="ARBA" id="ARBA00029440"/>
    </source>
</evidence>
<dbReference type="GO" id="GO:0003677">
    <property type="term" value="F:DNA binding"/>
    <property type="evidence" value="ECO:0007669"/>
    <property type="project" value="UniProtKB-KW"/>
</dbReference>
<evidence type="ECO:0000256" key="3">
    <source>
        <dbReference type="ARBA" id="ARBA00023222"/>
    </source>
</evidence>
<protein>
    <submittedName>
        <fullName evidence="7">ARID DNA-binding domain-containing protein</fullName>
    </submittedName>
</protein>
<evidence type="ECO:0000256" key="4">
    <source>
        <dbReference type="ARBA" id="ARBA00023239"/>
    </source>
</evidence>
<keyword evidence="7" id="KW-0238">DNA-binding</keyword>
<dbReference type="InterPro" id="IPR001086">
    <property type="entry name" value="Preph_deHydtase"/>
</dbReference>
<evidence type="ECO:0000256" key="2">
    <source>
        <dbReference type="ARBA" id="ARBA00023141"/>
    </source>
</evidence>
<keyword evidence="2" id="KW-0057">Aromatic amino acid biosynthesis</keyword>
<dbReference type="EMBL" id="BQNB010017241">
    <property type="protein sequence ID" value="GJT60903.1"/>
    <property type="molecule type" value="Genomic_DNA"/>
</dbReference>
<name>A0ABQ5FDC5_9ASTR</name>
<organism evidence="7 8">
    <name type="scientific">Tanacetum coccineum</name>
    <dbReference type="NCBI Taxonomy" id="301880"/>
    <lineage>
        <taxon>Eukaryota</taxon>
        <taxon>Viridiplantae</taxon>
        <taxon>Streptophyta</taxon>
        <taxon>Embryophyta</taxon>
        <taxon>Tracheophyta</taxon>
        <taxon>Spermatophyta</taxon>
        <taxon>Magnoliopsida</taxon>
        <taxon>eudicotyledons</taxon>
        <taxon>Gunneridae</taxon>
        <taxon>Pentapetalae</taxon>
        <taxon>asterids</taxon>
        <taxon>campanulids</taxon>
        <taxon>Asterales</taxon>
        <taxon>Asteraceae</taxon>
        <taxon>Asteroideae</taxon>
        <taxon>Anthemideae</taxon>
        <taxon>Anthemidinae</taxon>
        <taxon>Tanacetum</taxon>
    </lineage>
</organism>
<dbReference type="Proteomes" id="UP001151760">
    <property type="component" value="Unassembled WGS sequence"/>
</dbReference>
<evidence type="ECO:0000256" key="1">
    <source>
        <dbReference type="ARBA" id="ARBA00022605"/>
    </source>
</evidence>
<accession>A0ABQ5FDC5</accession>
<proteinExistence type="predicted"/>
<reference evidence="7" key="2">
    <citation type="submission" date="2022-01" db="EMBL/GenBank/DDBJ databases">
        <authorList>
            <person name="Yamashiro T."/>
            <person name="Shiraishi A."/>
            <person name="Satake H."/>
            <person name="Nakayama K."/>
        </authorList>
    </citation>
    <scope>NUCLEOTIDE SEQUENCE</scope>
</reference>
<evidence type="ECO:0000313" key="7">
    <source>
        <dbReference type="EMBL" id="GJT60903.1"/>
    </source>
</evidence>
<dbReference type="PANTHER" id="PTHR21022:SF20">
    <property type="entry name" value="AROGENATE DEHYDRATASE_PREPHENATE DEHYDRATASE 1, CHLOROPLASTIC"/>
    <property type="match status" value="1"/>
</dbReference>
<dbReference type="PANTHER" id="PTHR21022">
    <property type="entry name" value="PREPHENATE DEHYDRATASE P PROTEIN"/>
    <property type="match status" value="1"/>
</dbReference>
<keyword evidence="8" id="KW-1185">Reference proteome</keyword>
<sequence length="264" mass="30608">MMERRYSPYKQSKENVIRHGMNMLKEKLEEIEAFNTSSMCAALRPFKHKKRHKKRKRARCFICKKRGHVLWKCPDKKNKHKGETSKAVVDKELNARIKNHMSPVKSLFKRLKHGLKMLDMEEDERKFIFSYGVGEATVETKEGRDKAVDDGDMNEEADVEKFTFVLTGEWKVKAASKKYGYTLGEPSMYERKTDKLVGHDNFDTNAISDKPVVVELWLVDTGVLPIENFVDGSMHRTYDLLLCHKLHINSLTKSGERTVEQAVL</sequence>
<keyword evidence="4" id="KW-0456">Lyase</keyword>
<dbReference type="InterPro" id="IPR036875">
    <property type="entry name" value="Znf_CCHC_sf"/>
</dbReference>
<feature type="domain" description="Prephenate dehydratase" evidence="6">
    <location>
        <begin position="171"/>
        <end position="264"/>
    </location>
</feature>
<comment type="caution">
    <text evidence="7">The sequence shown here is derived from an EMBL/GenBank/DDBJ whole genome shotgun (WGS) entry which is preliminary data.</text>
</comment>
<gene>
    <name evidence="7" type="ORF">Tco_1004436</name>
</gene>
<comment type="pathway">
    <text evidence="5">Amino-acid biosynthesis.</text>
</comment>
<dbReference type="SUPFAM" id="SSF57756">
    <property type="entry name" value="Retrovirus zinc finger-like domains"/>
    <property type="match status" value="1"/>
</dbReference>
<keyword evidence="3" id="KW-0584">Phenylalanine biosynthesis</keyword>
<dbReference type="PROSITE" id="PS51171">
    <property type="entry name" value="PREPHENATE_DEHYDR_3"/>
    <property type="match status" value="1"/>
</dbReference>